<dbReference type="AlphaFoldDB" id="A0A381PDM3"/>
<dbReference type="Gene3D" id="2.120.10.30">
    <property type="entry name" value="TolB, C-terminal domain"/>
    <property type="match status" value="1"/>
</dbReference>
<dbReference type="SUPFAM" id="SSF101898">
    <property type="entry name" value="NHL repeat"/>
    <property type="match status" value="1"/>
</dbReference>
<reference evidence="2" key="1">
    <citation type="submission" date="2018-05" db="EMBL/GenBank/DDBJ databases">
        <authorList>
            <person name="Lanie J.A."/>
            <person name="Ng W.-L."/>
            <person name="Kazmierczak K.M."/>
            <person name="Andrzejewski T.M."/>
            <person name="Davidsen T.M."/>
            <person name="Wayne K.J."/>
            <person name="Tettelin H."/>
            <person name="Glass J.I."/>
            <person name="Rusch D."/>
            <person name="Podicherti R."/>
            <person name="Tsui H.-C.T."/>
            <person name="Winkler M.E."/>
        </authorList>
    </citation>
    <scope>NUCLEOTIDE SEQUENCE</scope>
</reference>
<evidence type="ECO:0000256" key="1">
    <source>
        <dbReference type="ARBA" id="ARBA00022737"/>
    </source>
</evidence>
<name>A0A381PDM3_9ZZZZ</name>
<protein>
    <recommendedName>
        <fullName evidence="3">Peptidylamidoglycolate lyase</fullName>
    </recommendedName>
</protein>
<dbReference type="InterPro" id="IPR011042">
    <property type="entry name" value="6-blade_b-propeller_TolB-like"/>
</dbReference>
<accession>A0A381PDM3</accession>
<evidence type="ECO:0000313" key="2">
    <source>
        <dbReference type="EMBL" id="SUZ63573.1"/>
    </source>
</evidence>
<dbReference type="Pfam" id="PF01436">
    <property type="entry name" value="NHL"/>
    <property type="match status" value="2"/>
</dbReference>
<dbReference type="InterPro" id="IPR050952">
    <property type="entry name" value="TRIM-NHL_E3_ligases"/>
</dbReference>
<dbReference type="PROSITE" id="PS51125">
    <property type="entry name" value="NHL"/>
    <property type="match status" value="3"/>
</dbReference>
<dbReference type="CDD" id="cd14958">
    <property type="entry name" value="NHL_PAL_like"/>
    <property type="match status" value="1"/>
</dbReference>
<sequence length="337" mass="36516">MFVFVGAGIGATAIGLEAQNDAPNPYRTVPGVWAALPDGRDWGSTSLVEVSPDGETIWAVDRCGTNDCIGRVENGAGQYDDLDVVFQFNKQGRILNQFGAGMFAWPHGIDVDDDGNVWVVDARGNEELMRGHQVIKFSPDGEVLLRLGTAGVAGRTRTTLDQPNDVLVTPEGDIFVADGHPGNGNNRIVKYSSDGRYLMEWGETGSNPGEFRTPHALAMDDDGLLYVGDRSNRRIQVFEQDGTFVRDFYNMGRASGIAIRNNKLYVADSESNYSRNPGFRRGIRVMDLDTGFVIAFIPDPDPMGGGTSAAEGVAVDNEGNVYGAEVGPRALRKHLAR</sequence>
<dbReference type="EMBL" id="UINC01000919">
    <property type="protein sequence ID" value="SUZ63573.1"/>
    <property type="molecule type" value="Genomic_DNA"/>
</dbReference>
<dbReference type="InterPro" id="IPR001258">
    <property type="entry name" value="NHL_repeat"/>
</dbReference>
<dbReference type="GO" id="GO:0008270">
    <property type="term" value="F:zinc ion binding"/>
    <property type="evidence" value="ECO:0007669"/>
    <property type="project" value="UniProtKB-KW"/>
</dbReference>
<gene>
    <name evidence="2" type="ORF">METZ01_LOCUS16427</name>
</gene>
<proteinExistence type="predicted"/>
<keyword evidence="1" id="KW-0677">Repeat</keyword>
<evidence type="ECO:0008006" key="3">
    <source>
        <dbReference type="Google" id="ProtNLM"/>
    </source>
</evidence>
<organism evidence="2">
    <name type="scientific">marine metagenome</name>
    <dbReference type="NCBI Taxonomy" id="408172"/>
    <lineage>
        <taxon>unclassified sequences</taxon>
        <taxon>metagenomes</taxon>
        <taxon>ecological metagenomes</taxon>
    </lineage>
</organism>
<dbReference type="PANTHER" id="PTHR24104">
    <property type="entry name" value="E3 UBIQUITIN-PROTEIN LIGASE NHLRC1-RELATED"/>
    <property type="match status" value="1"/>
</dbReference>
<dbReference type="PANTHER" id="PTHR24104:SF25">
    <property type="entry name" value="PROTEIN LIN-41"/>
    <property type="match status" value="1"/>
</dbReference>